<name>A0AAD6QUG4_9ROSI</name>
<dbReference type="AlphaFoldDB" id="A0AAD6QUG4"/>
<keyword evidence="2" id="KW-1185">Reference proteome</keyword>
<protein>
    <submittedName>
        <fullName evidence="1">Uncharacterized protein</fullName>
    </submittedName>
</protein>
<comment type="caution">
    <text evidence="1">The sequence shown here is derived from an EMBL/GenBank/DDBJ whole genome shotgun (WGS) entry which is preliminary data.</text>
</comment>
<proteinExistence type="predicted"/>
<reference evidence="1" key="1">
    <citation type="journal article" date="2023" name="Mol. Ecol. Resour.">
        <title>Chromosome-level genome assembly of a triploid poplar Populus alba 'Berolinensis'.</title>
        <authorList>
            <person name="Chen S."/>
            <person name="Yu Y."/>
            <person name="Wang X."/>
            <person name="Wang S."/>
            <person name="Zhang T."/>
            <person name="Zhou Y."/>
            <person name="He R."/>
            <person name="Meng N."/>
            <person name="Wang Y."/>
            <person name="Liu W."/>
            <person name="Liu Z."/>
            <person name="Liu J."/>
            <person name="Guo Q."/>
            <person name="Huang H."/>
            <person name="Sederoff R.R."/>
            <person name="Wang G."/>
            <person name="Qu G."/>
            <person name="Chen S."/>
        </authorList>
    </citation>
    <scope>NUCLEOTIDE SEQUENCE</scope>
    <source>
        <strain evidence="1">SC-2020</strain>
    </source>
</reference>
<dbReference type="EMBL" id="JAQIZT010000005">
    <property type="protein sequence ID" value="KAJ6996763.1"/>
    <property type="molecule type" value="Genomic_DNA"/>
</dbReference>
<accession>A0AAD6QUG4</accession>
<organism evidence="1 2">
    <name type="scientific">Populus alba x Populus x berolinensis</name>
    <dbReference type="NCBI Taxonomy" id="444605"/>
    <lineage>
        <taxon>Eukaryota</taxon>
        <taxon>Viridiplantae</taxon>
        <taxon>Streptophyta</taxon>
        <taxon>Embryophyta</taxon>
        <taxon>Tracheophyta</taxon>
        <taxon>Spermatophyta</taxon>
        <taxon>Magnoliopsida</taxon>
        <taxon>eudicotyledons</taxon>
        <taxon>Gunneridae</taxon>
        <taxon>Pentapetalae</taxon>
        <taxon>rosids</taxon>
        <taxon>fabids</taxon>
        <taxon>Malpighiales</taxon>
        <taxon>Salicaceae</taxon>
        <taxon>Saliceae</taxon>
        <taxon>Populus</taxon>
    </lineage>
</organism>
<sequence>MAMMSSPEPRELRSCNALALCLVLMWELGEKRKKRWANFQGFKGGWEPSSREQAIPQLISLYKSIGVSILDMMAL</sequence>
<gene>
    <name evidence="1" type="ORF">NC653_013380</name>
</gene>
<evidence type="ECO:0000313" key="2">
    <source>
        <dbReference type="Proteomes" id="UP001164929"/>
    </source>
</evidence>
<evidence type="ECO:0000313" key="1">
    <source>
        <dbReference type="EMBL" id="KAJ6996763.1"/>
    </source>
</evidence>
<dbReference type="Proteomes" id="UP001164929">
    <property type="component" value="Chromosome 5"/>
</dbReference>